<evidence type="ECO:0000256" key="6">
    <source>
        <dbReference type="ARBA" id="ARBA00023141"/>
    </source>
</evidence>
<dbReference type="CDD" id="cd00464">
    <property type="entry name" value="SK"/>
    <property type="match status" value="1"/>
</dbReference>
<gene>
    <name evidence="7" type="primary">aroK</name>
    <name evidence="8" type="ORF">ACFOET_01730</name>
</gene>
<evidence type="ECO:0000313" key="8">
    <source>
        <dbReference type="EMBL" id="MFC3196324.1"/>
    </source>
</evidence>
<reference evidence="9" key="1">
    <citation type="journal article" date="2019" name="Int. J. Syst. Evol. Microbiol.">
        <title>The Global Catalogue of Microorganisms (GCM) 10K type strain sequencing project: providing services to taxonomists for standard genome sequencing and annotation.</title>
        <authorList>
            <consortium name="The Broad Institute Genomics Platform"/>
            <consortium name="The Broad Institute Genome Sequencing Center for Infectious Disease"/>
            <person name="Wu L."/>
            <person name="Ma J."/>
        </authorList>
    </citation>
    <scope>NUCLEOTIDE SEQUENCE [LARGE SCALE GENOMIC DNA]</scope>
    <source>
        <strain evidence="9">KCTC 52416</strain>
    </source>
</reference>
<keyword evidence="6 7" id="KW-0057">Aromatic amino acid biosynthesis</keyword>
<evidence type="ECO:0000256" key="3">
    <source>
        <dbReference type="ARBA" id="ARBA00022741"/>
    </source>
</evidence>
<feature type="binding site" evidence="7">
    <location>
        <position position="145"/>
    </location>
    <ligand>
        <name>substrate</name>
    </ligand>
</feature>
<comment type="function">
    <text evidence="7">Catalyzes the specific phosphorylation of the 3-hydroxyl group of shikimic acid using ATP as a cosubstrate.</text>
</comment>
<comment type="catalytic activity">
    <reaction evidence="7">
        <text>shikimate + ATP = 3-phosphoshikimate + ADP + H(+)</text>
        <dbReference type="Rhea" id="RHEA:13121"/>
        <dbReference type="ChEBI" id="CHEBI:15378"/>
        <dbReference type="ChEBI" id="CHEBI:30616"/>
        <dbReference type="ChEBI" id="CHEBI:36208"/>
        <dbReference type="ChEBI" id="CHEBI:145989"/>
        <dbReference type="ChEBI" id="CHEBI:456216"/>
        <dbReference type="EC" id="2.7.1.71"/>
    </reaction>
</comment>
<dbReference type="GO" id="GO:0016301">
    <property type="term" value="F:kinase activity"/>
    <property type="evidence" value="ECO:0007669"/>
    <property type="project" value="UniProtKB-KW"/>
</dbReference>
<protein>
    <recommendedName>
        <fullName evidence="7">Shikimate kinase</fullName>
        <shortName evidence="7">SK</shortName>
        <ecNumber evidence="7">2.7.1.71</ecNumber>
    </recommendedName>
</protein>
<dbReference type="Gene3D" id="3.40.50.300">
    <property type="entry name" value="P-loop containing nucleotide triphosphate hydrolases"/>
    <property type="match status" value="1"/>
</dbReference>
<keyword evidence="5 7" id="KW-0067">ATP-binding</keyword>
<evidence type="ECO:0000256" key="2">
    <source>
        <dbReference type="ARBA" id="ARBA00022679"/>
    </source>
</evidence>
<feature type="binding site" evidence="7">
    <location>
        <position position="37"/>
    </location>
    <ligand>
        <name>substrate</name>
    </ligand>
</feature>
<sequence length="171" mass="19107">MSDNSKPVFLVGFMGSGKTTWGRKLAAKTKRPFIDLDDEIVSATGMAITDYFALHGEAAFRELERDKLKSLSLDRHAIVSTGGGTPCYFDNMAWMNQTGTTVYLYLPPKALWDRLMQTDIAARPALRGLSGDELLAYITTKLEERTPYYEQATHQVNQLSLQLADLIRLIG</sequence>
<dbReference type="EC" id="2.7.1.71" evidence="7"/>
<comment type="caution">
    <text evidence="8">The sequence shown here is derived from an EMBL/GenBank/DDBJ whole genome shotgun (WGS) entry which is preliminary data.</text>
</comment>
<evidence type="ECO:0000256" key="7">
    <source>
        <dbReference type="HAMAP-Rule" id="MF_00109"/>
    </source>
</evidence>
<keyword evidence="9" id="KW-1185">Reference proteome</keyword>
<keyword evidence="2 7" id="KW-0808">Transferase</keyword>
<keyword evidence="4 7" id="KW-0418">Kinase</keyword>
<dbReference type="HAMAP" id="MF_00109">
    <property type="entry name" value="Shikimate_kinase"/>
    <property type="match status" value="1"/>
</dbReference>
<evidence type="ECO:0000256" key="5">
    <source>
        <dbReference type="ARBA" id="ARBA00022840"/>
    </source>
</evidence>
<comment type="subcellular location">
    <subcellularLocation>
        <location evidence="7">Cytoplasm</location>
    </subcellularLocation>
</comment>
<comment type="caution">
    <text evidence="7">Lacks conserved residue(s) required for the propagation of feature annotation.</text>
</comment>
<keyword evidence="1 7" id="KW-0028">Amino-acid biosynthesis</keyword>
<dbReference type="PANTHER" id="PTHR21087">
    <property type="entry name" value="SHIKIMATE KINASE"/>
    <property type="match status" value="1"/>
</dbReference>
<dbReference type="PANTHER" id="PTHR21087:SF16">
    <property type="entry name" value="SHIKIMATE KINASE 1, CHLOROPLASTIC"/>
    <property type="match status" value="1"/>
</dbReference>
<comment type="pathway">
    <text evidence="7">Metabolic intermediate biosynthesis; chorismate biosynthesis; chorismate from D-erythrose 4-phosphate and phosphoenolpyruvate: step 5/7.</text>
</comment>
<organism evidence="8 9">
    <name type="scientific">Parapedobacter deserti</name>
    <dbReference type="NCBI Taxonomy" id="1912957"/>
    <lineage>
        <taxon>Bacteria</taxon>
        <taxon>Pseudomonadati</taxon>
        <taxon>Bacteroidota</taxon>
        <taxon>Sphingobacteriia</taxon>
        <taxon>Sphingobacteriales</taxon>
        <taxon>Sphingobacteriaceae</taxon>
        <taxon>Parapedobacter</taxon>
    </lineage>
</organism>
<feature type="binding site" evidence="7">
    <location>
        <position position="83"/>
    </location>
    <ligand>
        <name>substrate</name>
    </ligand>
</feature>
<dbReference type="InterPro" id="IPR000623">
    <property type="entry name" value="Shikimate_kinase/TSH1"/>
</dbReference>
<evidence type="ECO:0000313" key="9">
    <source>
        <dbReference type="Proteomes" id="UP001595526"/>
    </source>
</evidence>
<dbReference type="InterPro" id="IPR031322">
    <property type="entry name" value="Shikimate/glucono_kinase"/>
</dbReference>
<feature type="binding site" evidence="7">
    <location>
        <position position="19"/>
    </location>
    <ligand>
        <name>Mg(2+)</name>
        <dbReference type="ChEBI" id="CHEBI:18420"/>
    </ligand>
</feature>
<evidence type="ECO:0000256" key="1">
    <source>
        <dbReference type="ARBA" id="ARBA00022605"/>
    </source>
</evidence>
<feature type="binding site" evidence="7">
    <location>
        <begin position="15"/>
        <end position="20"/>
    </location>
    <ligand>
        <name>ATP</name>
        <dbReference type="ChEBI" id="CHEBI:30616"/>
    </ligand>
</feature>
<dbReference type="SUPFAM" id="SSF52540">
    <property type="entry name" value="P-loop containing nucleoside triphosphate hydrolases"/>
    <property type="match status" value="1"/>
</dbReference>
<comment type="similarity">
    <text evidence="7">Belongs to the shikimate kinase family.</text>
</comment>
<evidence type="ECO:0000256" key="4">
    <source>
        <dbReference type="ARBA" id="ARBA00022777"/>
    </source>
</evidence>
<dbReference type="PRINTS" id="PR01100">
    <property type="entry name" value="SHIKIMTKNASE"/>
</dbReference>
<dbReference type="InterPro" id="IPR027417">
    <property type="entry name" value="P-loop_NTPase"/>
</dbReference>
<name>A0ABV7JE02_9SPHI</name>
<proteinExistence type="inferred from homology"/>
<comment type="subunit">
    <text evidence="7">Monomer.</text>
</comment>
<keyword evidence="7" id="KW-0460">Magnesium</keyword>
<dbReference type="RefSeq" id="WP_379018925.1">
    <property type="nucleotide sequence ID" value="NZ_JBHRTA010000004.1"/>
</dbReference>
<comment type="cofactor">
    <cofactor evidence="7">
        <name>Mg(2+)</name>
        <dbReference type="ChEBI" id="CHEBI:18420"/>
    </cofactor>
    <text evidence="7">Binds 1 Mg(2+) ion per subunit.</text>
</comment>
<dbReference type="Pfam" id="PF01202">
    <property type="entry name" value="SKI"/>
    <property type="match status" value="1"/>
</dbReference>
<dbReference type="Proteomes" id="UP001595526">
    <property type="component" value="Unassembled WGS sequence"/>
</dbReference>
<feature type="binding site" evidence="7">
    <location>
        <position position="61"/>
    </location>
    <ligand>
        <name>substrate</name>
    </ligand>
</feature>
<feature type="binding site" evidence="7">
    <location>
        <position position="123"/>
    </location>
    <ligand>
        <name>ATP</name>
        <dbReference type="ChEBI" id="CHEBI:30616"/>
    </ligand>
</feature>
<accession>A0ABV7JE02</accession>
<keyword evidence="7" id="KW-0963">Cytoplasm</keyword>
<keyword evidence="3 7" id="KW-0547">Nucleotide-binding</keyword>
<dbReference type="EMBL" id="JBHRTA010000004">
    <property type="protein sequence ID" value="MFC3196324.1"/>
    <property type="molecule type" value="Genomic_DNA"/>
</dbReference>
<keyword evidence="7" id="KW-0479">Metal-binding</keyword>